<gene>
    <name evidence="2" type="ORF">SAMN02745204_00325</name>
</gene>
<sequence>MTLALQIVRDSILIENTMSTGKAAKLLGVGVTVKTLQRWGREGRLIPLARTDSNRRLYSDLNAALNLKRLATATAHPWRVRPAMAALRQRGFLP</sequence>
<dbReference type="InterPro" id="IPR000551">
    <property type="entry name" value="MerR-type_HTH_dom"/>
</dbReference>
<dbReference type="RefSeq" id="WP_218587142.1">
    <property type="nucleotide sequence ID" value="NZ_FQUK01000004.1"/>
</dbReference>
<dbReference type="AlphaFoldDB" id="A0A1M4T365"/>
<name>A0A1M4T365_9GAMM</name>
<dbReference type="Pfam" id="PF00376">
    <property type="entry name" value="MerR"/>
    <property type="match status" value="1"/>
</dbReference>
<reference evidence="3" key="1">
    <citation type="submission" date="2016-11" db="EMBL/GenBank/DDBJ databases">
        <authorList>
            <person name="Varghese N."/>
            <person name="Submissions S."/>
        </authorList>
    </citation>
    <scope>NUCLEOTIDE SEQUENCE [LARGE SCALE GENOMIC DNA]</scope>
    <source>
        <strain evidence="3">DSM 14834</strain>
    </source>
</reference>
<proteinExistence type="predicted"/>
<evidence type="ECO:0000313" key="3">
    <source>
        <dbReference type="Proteomes" id="UP000242857"/>
    </source>
</evidence>
<protein>
    <submittedName>
        <fullName evidence="2">MerR family regulatory protein</fullName>
    </submittedName>
</protein>
<accession>A0A1M4T365</accession>
<dbReference type="SUPFAM" id="SSF46955">
    <property type="entry name" value="Putative DNA-binding domain"/>
    <property type="match status" value="1"/>
</dbReference>
<keyword evidence="3" id="KW-1185">Reference proteome</keyword>
<dbReference type="EMBL" id="FQUK01000004">
    <property type="protein sequence ID" value="SHE38737.1"/>
    <property type="molecule type" value="Genomic_DNA"/>
</dbReference>
<feature type="domain" description="HTH merR-type" evidence="1">
    <location>
        <begin position="19"/>
        <end position="58"/>
    </location>
</feature>
<dbReference type="Proteomes" id="UP000242857">
    <property type="component" value="Unassembled WGS sequence"/>
</dbReference>
<organism evidence="2 3">
    <name type="scientific">Thermomonas hydrothermalis</name>
    <dbReference type="NCBI Taxonomy" id="213588"/>
    <lineage>
        <taxon>Bacteria</taxon>
        <taxon>Pseudomonadati</taxon>
        <taxon>Pseudomonadota</taxon>
        <taxon>Gammaproteobacteria</taxon>
        <taxon>Lysobacterales</taxon>
        <taxon>Lysobacteraceae</taxon>
        <taxon>Thermomonas</taxon>
    </lineage>
</organism>
<dbReference type="STRING" id="213588.SAMN02745204_00325"/>
<evidence type="ECO:0000259" key="1">
    <source>
        <dbReference type="Pfam" id="PF00376"/>
    </source>
</evidence>
<dbReference type="Gene3D" id="1.10.1660.10">
    <property type="match status" value="1"/>
</dbReference>
<dbReference type="GO" id="GO:0006355">
    <property type="term" value="P:regulation of DNA-templated transcription"/>
    <property type="evidence" value="ECO:0007669"/>
    <property type="project" value="InterPro"/>
</dbReference>
<dbReference type="InterPro" id="IPR009061">
    <property type="entry name" value="DNA-bd_dom_put_sf"/>
</dbReference>
<dbReference type="GO" id="GO:0003677">
    <property type="term" value="F:DNA binding"/>
    <property type="evidence" value="ECO:0007669"/>
    <property type="project" value="InterPro"/>
</dbReference>
<evidence type="ECO:0000313" key="2">
    <source>
        <dbReference type="EMBL" id="SHE38737.1"/>
    </source>
</evidence>